<keyword evidence="2" id="KW-1185">Reference proteome</keyword>
<evidence type="ECO:0000313" key="2">
    <source>
        <dbReference type="Proteomes" id="UP001497680"/>
    </source>
</evidence>
<comment type="caution">
    <text evidence="1">The sequence shown here is derived from an EMBL/GenBank/DDBJ whole genome shotgun (WGS) entry which is preliminary data.</text>
</comment>
<dbReference type="Proteomes" id="UP001497680">
    <property type="component" value="Unassembled WGS sequence"/>
</dbReference>
<protein>
    <submittedName>
        <fullName evidence="1">Uncharacterized protein</fullName>
    </submittedName>
</protein>
<reference evidence="1 2" key="1">
    <citation type="journal article" date="2022" name="New Phytol.">
        <title>Ecological generalism drives hyperdiversity of secondary metabolite gene clusters in xylarialean endophytes.</title>
        <authorList>
            <person name="Franco M.E.E."/>
            <person name="Wisecaver J.H."/>
            <person name="Arnold A.E."/>
            <person name="Ju Y.M."/>
            <person name="Slot J.C."/>
            <person name="Ahrendt S."/>
            <person name="Moore L.P."/>
            <person name="Eastman K.E."/>
            <person name="Scott K."/>
            <person name="Konkel Z."/>
            <person name="Mondo S.J."/>
            <person name="Kuo A."/>
            <person name="Hayes R.D."/>
            <person name="Haridas S."/>
            <person name="Andreopoulos B."/>
            <person name="Riley R."/>
            <person name="LaButti K."/>
            <person name="Pangilinan J."/>
            <person name="Lipzen A."/>
            <person name="Amirebrahimi M."/>
            <person name="Yan J."/>
            <person name="Adam C."/>
            <person name="Keymanesh K."/>
            <person name="Ng V."/>
            <person name="Louie K."/>
            <person name="Northen T."/>
            <person name="Drula E."/>
            <person name="Henrissat B."/>
            <person name="Hsieh H.M."/>
            <person name="Youens-Clark K."/>
            <person name="Lutzoni F."/>
            <person name="Miadlikowska J."/>
            <person name="Eastwood D.C."/>
            <person name="Hamelin R.C."/>
            <person name="Grigoriev I.V."/>
            <person name="U'Ren J.M."/>
        </authorList>
    </citation>
    <scope>NUCLEOTIDE SEQUENCE [LARGE SCALE GENOMIC DNA]</scope>
    <source>
        <strain evidence="1 2">ER1909</strain>
    </source>
</reference>
<accession>A0ACC0D1W5</accession>
<organism evidence="1 2">
    <name type="scientific">Hypoxylon rubiginosum</name>
    <dbReference type="NCBI Taxonomy" id="110542"/>
    <lineage>
        <taxon>Eukaryota</taxon>
        <taxon>Fungi</taxon>
        <taxon>Dikarya</taxon>
        <taxon>Ascomycota</taxon>
        <taxon>Pezizomycotina</taxon>
        <taxon>Sordariomycetes</taxon>
        <taxon>Xylariomycetidae</taxon>
        <taxon>Xylariales</taxon>
        <taxon>Hypoxylaceae</taxon>
        <taxon>Hypoxylon</taxon>
    </lineage>
</organism>
<name>A0ACC0D1W5_9PEZI</name>
<proteinExistence type="predicted"/>
<gene>
    <name evidence="1" type="ORF">F4821DRAFT_238003</name>
</gene>
<evidence type="ECO:0000313" key="1">
    <source>
        <dbReference type="EMBL" id="KAI6086558.1"/>
    </source>
</evidence>
<dbReference type="EMBL" id="MU394314">
    <property type="protein sequence ID" value="KAI6086558.1"/>
    <property type="molecule type" value="Genomic_DNA"/>
</dbReference>
<sequence length="433" mass="47149">MGDSWRRRDRSRSLRRSPPRRSPPPRRISPRRSPPPRRFSPRRDDRDRQRSPRRAYDSRRRSRSPFERDRVRDRTPPRRSPPPAPRGSTYRGRSRSPDRRDDRYGPAYSRRPSPPRDSAISSAIPSRDTSRRSSPHPLPLRRDDRSRPESPIPSRPLSRSSHGVPTRDRSPQGTPKEPPAPSRSPPRGPAALRAPTGPRETRNYDGPSARAIAPPPRPAAAVPAVPSRQDSNTGAPPSGPRGYVPRGGGYGRGRGGPGWGSTIQSRGLPPAAGPASASATTGASSIPTGPRGGLSSSSQSVPSTPINSSKPFNPPKGPAADSSLSISNISSRPSLAQQLLASIPPAIPGGKMDAHHLAMSTGVLPELQAHMAQLKEEEEKIRAEKYVKEEKLRRNLAVWEKMEREAKILDLRLELSENSLKKLAGEGVGGAAF</sequence>